<sequence length="131" mass="15434">MKKITLIICLLLISTSLFSQNREGSIFYSFVEKTDTEYKISVDIYEVDKIEFIKVELVDENKNELVVETAELALREGKYYLKFNGEEKQVVPEDISLTIKNEYNDTKYPQINVKLLDKLLRIVDYSQKVFY</sequence>
<evidence type="ECO:0000313" key="2">
    <source>
        <dbReference type="EMBL" id="SNR16718.1"/>
    </source>
</evidence>
<evidence type="ECO:0000313" key="3">
    <source>
        <dbReference type="Proteomes" id="UP000215214"/>
    </source>
</evidence>
<dbReference type="EMBL" id="LT899436">
    <property type="protein sequence ID" value="SNR16718.1"/>
    <property type="molecule type" value="Genomic_DNA"/>
</dbReference>
<proteinExistence type="predicted"/>
<dbReference type="AlphaFoldDB" id="A0A238UDQ8"/>
<keyword evidence="3" id="KW-1185">Reference proteome</keyword>
<organism evidence="2 3">
    <name type="scientific">Tenacibaculum jejuense</name>
    <dbReference type="NCBI Taxonomy" id="584609"/>
    <lineage>
        <taxon>Bacteria</taxon>
        <taxon>Pseudomonadati</taxon>
        <taxon>Bacteroidota</taxon>
        <taxon>Flavobacteriia</taxon>
        <taxon>Flavobacteriales</taxon>
        <taxon>Flavobacteriaceae</taxon>
        <taxon>Tenacibaculum</taxon>
    </lineage>
</organism>
<dbReference type="KEGG" id="tje:TJEJU_3061"/>
<dbReference type="OrthoDB" id="1189018at2"/>
<dbReference type="RefSeq" id="WP_095073457.1">
    <property type="nucleotide sequence ID" value="NZ_LT899436.1"/>
</dbReference>
<feature type="signal peptide" evidence="1">
    <location>
        <begin position="1"/>
        <end position="19"/>
    </location>
</feature>
<evidence type="ECO:0000256" key="1">
    <source>
        <dbReference type="SAM" id="SignalP"/>
    </source>
</evidence>
<accession>A0A238UDQ8</accession>
<feature type="chain" id="PRO_5012376049" evidence="1">
    <location>
        <begin position="20"/>
        <end position="131"/>
    </location>
</feature>
<protein>
    <submittedName>
        <fullName evidence="2">Uncharacterized protein</fullName>
    </submittedName>
</protein>
<dbReference type="Proteomes" id="UP000215214">
    <property type="component" value="Chromosome TJEJU"/>
</dbReference>
<name>A0A238UDQ8_9FLAO</name>
<keyword evidence="1" id="KW-0732">Signal</keyword>
<reference evidence="2 3" key="1">
    <citation type="submission" date="2017-07" db="EMBL/GenBank/DDBJ databases">
        <authorList>
            <person name="Sun Z.S."/>
            <person name="Albrecht U."/>
            <person name="Echele G."/>
            <person name="Lee C.C."/>
        </authorList>
    </citation>
    <scope>NUCLEOTIDE SEQUENCE [LARGE SCALE GENOMIC DNA]</scope>
    <source>
        <strain evidence="3">type strain: KCTC 22618</strain>
    </source>
</reference>
<gene>
    <name evidence="2" type="ORF">TJEJU_3061</name>
</gene>